<keyword evidence="6" id="KW-0694">RNA-binding</keyword>
<dbReference type="Gene3D" id="3.40.50.10710">
    <property type="entry name" value="Metallo-hydrolase/oxidoreductase"/>
    <property type="match status" value="1"/>
</dbReference>
<dbReference type="InterPro" id="IPR042173">
    <property type="entry name" value="RNase_J_2"/>
</dbReference>
<comment type="caution">
    <text evidence="8">The sequence shown here is derived from an EMBL/GenBank/DDBJ whole genome shotgun (WGS) entry which is preliminary data.</text>
</comment>
<dbReference type="SUPFAM" id="SSF56281">
    <property type="entry name" value="Metallo-hydrolase/oxidoreductase"/>
    <property type="match status" value="1"/>
</dbReference>
<dbReference type="RefSeq" id="WP_008221530.1">
    <property type="nucleotide sequence ID" value="NZ_BAFK01000011.1"/>
</dbReference>
<organism evidence="8 9">
    <name type="scientific">Rheinheimera nanhaiensis E407-8</name>
    <dbReference type="NCBI Taxonomy" id="562729"/>
    <lineage>
        <taxon>Bacteria</taxon>
        <taxon>Pseudomonadati</taxon>
        <taxon>Pseudomonadota</taxon>
        <taxon>Gammaproteobacteria</taxon>
        <taxon>Chromatiales</taxon>
        <taxon>Chromatiaceae</taxon>
        <taxon>Rheinheimera</taxon>
    </lineage>
</organism>
<evidence type="ECO:0000313" key="9">
    <source>
        <dbReference type="Proteomes" id="UP000004374"/>
    </source>
</evidence>
<keyword evidence="2" id="KW-0479">Metal-binding</keyword>
<evidence type="ECO:0000256" key="1">
    <source>
        <dbReference type="ARBA" id="ARBA00022722"/>
    </source>
</evidence>
<name>I1DYN9_9GAMM</name>
<dbReference type="InterPro" id="IPR036866">
    <property type="entry name" value="RibonucZ/Hydroxyglut_hydro"/>
</dbReference>
<dbReference type="Pfam" id="PF07521">
    <property type="entry name" value="RMMBL"/>
    <property type="match status" value="1"/>
</dbReference>
<dbReference type="GO" id="GO:0004527">
    <property type="term" value="F:exonuclease activity"/>
    <property type="evidence" value="ECO:0007669"/>
    <property type="project" value="UniProtKB-KW"/>
</dbReference>
<keyword evidence="1" id="KW-0540">Nuclease</keyword>
<dbReference type="GO" id="GO:0003723">
    <property type="term" value="F:RNA binding"/>
    <property type="evidence" value="ECO:0007669"/>
    <property type="project" value="UniProtKB-KW"/>
</dbReference>
<dbReference type="CDD" id="cd07714">
    <property type="entry name" value="RNaseJ_MBL-fold"/>
    <property type="match status" value="1"/>
</dbReference>
<evidence type="ECO:0000256" key="2">
    <source>
        <dbReference type="ARBA" id="ARBA00022723"/>
    </source>
</evidence>
<dbReference type="AlphaFoldDB" id="I1DYN9"/>
<evidence type="ECO:0000313" key="8">
    <source>
        <dbReference type="EMBL" id="GAB59167.1"/>
    </source>
</evidence>
<dbReference type="InterPro" id="IPR011108">
    <property type="entry name" value="RMMBL"/>
</dbReference>
<proteinExistence type="predicted"/>
<dbReference type="Gene3D" id="3.60.15.10">
    <property type="entry name" value="Ribonuclease Z/Hydroxyacylglutathione hydrolase-like"/>
    <property type="match status" value="1"/>
</dbReference>
<keyword evidence="3" id="KW-0378">Hydrolase</keyword>
<dbReference type="Pfam" id="PF22505">
    <property type="entry name" value="RNase_J_b_CASP"/>
    <property type="match status" value="1"/>
</dbReference>
<evidence type="ECO:0000256" key="6">
    <source>
        <dbReference type="ARBA" id="ARBA00022884"/>
    </source>
</evidence>
<feature type="domain" description="Metallo-beta-lactamase" evidence="7">
    <location>
        <begin position="41"/>
        <end position="245"/>
    </location>
</feature>
<dbReference type="InterPro" id="IPR001279">
    <property type="entry name" value="Metallo-B-lactamas"/>
</dbReference>
<dbReference type="InterPro" id="IPR055132">
    <property type="entry name" value="RNase_J_b_CASP"/>
</dbReference>
<accession>I1DYN9</accession>
<evidence type="ECO:0000256" key="4">
    <source>
        <dbReference type="ARBA" id="ARBA00022833"/>
    </source>
</evidence>
<reference evidence="8 9" key="1">
    <citation type="journal article" date="2012" name="J. Bacteriol.">
        <title>Genome Sequence of the Protease-Producing Bacterium Rheinheimera nanhaiensis E407-8T, Isolated from Deep-Sea Sediment of the South China Sea.</title>
        <authorList>
            <person name="Zhang X.-Y."/>
            <person name="Zhang Y.-J."/>
            <person name="Qin Q.-L."/>
            <person name="Xie B.-B."/>
            <person name="Chen X.-L."/>
            <person name="Zhou B.-C."/>
            <person name="Zhang Y.-Z."/>
        </authorList>
    </citation>
    <scope>NUCLEOTIDE SEQUENCE [LARGE SCALE GENOMIC DNA]</scope>
    <source>
        <strain evidence="8 9">E407-8</strain>
    </source>
</reference>
<evidence type="ECO:0000256" key="5">
    <source>
        <dbReference type="ARBA" id="ARBA00022839"/>
    </source>
</evidence>
<dbReference type="Proteomes" id="UP000004374">
    <property type="component" value="Unassembled WGS sequence"/>
</dbReference>
<dbReference type="PANTHER" id="PTHR43694">
    <property type="entry name" value="RIBONUCLEASE J"/>
    <property type="match status" value="1"/>
</dbReference>
<dbReference type="EMBL" id="BAFK01000011">
    <property type="protein sequence ID" value="GAB59167.1"/>
    <property type="molecule type" value="Genomic_DNA"/>
</dbReference>
<keyword evidence="5" id="KW-0269">Exonuclease</keyword>
<evidence type="ECO:0000259" key="7">
    <source>
        <dbReference type="SMART" id="SM00849"/>
    </source>
</evidence>
<dbReference type="SMART" id="SM00849">
    <property type="entry name" value="Lactamase_B"/>
    <property type="match status" value="1"/>
</dbReference>
<dbReference type="Pfam" id="PF12706">
    <property type="entry name" value="Lactamase_B_2"/>
    <property type="match status" value="1"/>
</dbReference>
<gene>
    <name evidence="8" type="ORF">RNAN_2159</name>
</gene>
<protein>
    <submittedName>
        <fullName evidence="8">Beta-lactamase domain-containing protein</fullName>
    </submittedName>
</protein>
<evidence type="ECO:0000256" key="3">
    <source>
        <dbReference type="ARBA" id="ARBA00022801"/>
    </source>
</evidence>
<dbReference type="PANTHER" id="PTHR43694:SF1">
    <property type="entry name" value="RIBONUCLEASE J"/>
    <property type="match status" value="1"/>
</dbReference>
<keyword evidence="9" id="KW-1185">Reference proteome</keyword>
<sequence length="474" mass="50959">MIYSNPEATINNPQAADAIALKDPGVNDLWFLPLGGCGEIGMNLNLYGHAGRWLMVDCGVTFNNPLSPDYQPNSPLASAEVLAADPAFISARRDILCGIIITHAHEDHIGALPALWPRLQCPVYTTPFTAEVLRRKLSGTGLAQSMPIIEVASGGTVNIGPFTVHFQAITHSIPEPQALIIKTAAGKVFHTADWKMDASPITGRAFKAAPFKRLGQQNITAMVCDSTNALRDGFSISESDCAKALEQVIAQATGRVVVTSFSSNVGRLISLARIAAKTGRYLALMGRALHNMVGAARATGYWPAELTLADAEHIGYLAKDEVLVLATGCQGEPRAALNKLADDRHPQLSLEPGDLVIFSAIIIPGNEMLISRLVDKFRARNINTLQKHDTELPIHVSGHPCRGELDLLYRWVKPQLAVPVHGEAQHMAANSEVAKTAGVGQQLTGNNGDLFVLAPKPRLWPNFAKAGRIAIARD</sequence>
<keyword evidence="4" id="KW-0862">Zinc</keyword>
<dbReference type="GO" id="GO:0046872">
    <property type="term" value="F:metal ion binding"/>
    <property type="evidence" value="ECO:0007669"/>
    <property type="project" value="UniProtKB-KW"/>
</dbReference>
<dbReference type="STRING" id="562729.RNAN_2159"/>